<evidence type="ECO:0000313" key="2">
    <source>
        <dbReference type="Proteomes" id="UP001302494"/>
    </source>
</evidence>
<accession>A0AA96GKV4</accession>
<organism evidence="1 2">
    <name type="scientific">Candidatus Nitrospira neomarina</name>
    <dbReference type="NCBI Taxonomy" id="3020899"/>
    <lineage>
        <taxon>Bacteria</taxon>
        <taxon>Pseudomonadati</taxon>
        <taxon>Nitrospirota</taxon>
        <taxon>Nitrospiria</taxon>
        <taxon>Nitrospirales</taxon>
        <taxon>Nitrospiraceae</taxon>
        <taxon>Nitrospira</taxon>
    </lineage>
</organism>
<dbReference type="EMBL" id="CP116968">
    <property type="protein sequence ID" value="WNM60903.1"/>
    <property type="molecule type" value="Genomic_DNA"/>
</dbReference>
<protein>
    <submittedName>
        <fullName evidence="1">Uncharacterized protein</fullName>
    </submittedName>
</protein>
<sequence length="347" mass="38776">MDLYRVFLIALLWCGLGGLVHPPQGKAGDIPTTVGLDLDTMYLDVVSPPELKDRLVVQARDLFTQYEFSPLAGKPLGHHRSTLQLHLMAEPIGALCPDALFYEPMITLTSAVLLERKPRPIQVQALTWSMEAPAHTIEKSNALKVIEADGKEFIEKFIGYNRLSRAAYPDYYTKPPTVPLAGENESSSPNLPVPTEQAILEGLELDQLEFTVGGHGPLEAFSMDRAKYAAWTEQYKRKFKSFVQSQNQDSGLSLSQSHSGTINKRLLLSLEMWPAQTACPHLRIYEASMRLSEPVQIKRNGLSFTTDTWIRRKVSVVREVDSKQLSAEADALMAEFISDHKAANRKP</sequence>
<gene>
    <name evidence="1" type="ORF">PQG83_14200</name>
</gene>
<dbReference type="AlphaFoldDB" id="A0AA96GKV4"/>
<dbReference type="KEGG" id="nneo:PQG83_14200"/>
<dbReference type="Proteomes" id="UP001302494">
    <property type="component" value="Chromosome"/>
</dbReference>
<proteinExistence type="predicted"/>
<evidence type="ECO:0000313" key="1">
    <source>
        <dbReference type="EMBL" id="WNM60903.1"/>
    </source>
</evidence>
<keyword evidence="2" id="KW-1185">Reference proteome</keyword>
<name>A0AA96GKV4_9BACT</name>
<reference evidence="1 2" key="1">
    <citation type="submission" date="2023-01" db="EMBL/GenBank/DDBJ databases">
        <title>Cultivation and genomic characterization of new, ubiquitous marine nitrite-oxidizing bacteria from the Nitrospirales.</title>
        <authorList>
            <person name="Mueller A.J."/>
            <person name="Daebeler A."/>
            <person name="Herbold C.W."/>
            <person name="Kirkegaard R.H."/>
            <person name="Daims H."/>
        </authorList>
    </citation>
    <scope>NUCLEOTIDE SEQUENCE [LARGE SCALE GENOMIC DNA]</scope>
    <source>
        <strain evidence="1 2">DK</strain>
    </source>
</reference>
<dbReference type="RefSeq" id="WP_312742298.1">
    <property type="nucleotide sequence ID" value="NZ_CP116968.1"/>
</dbReference>